<keyword evidence="3" id="KW-1185">Reference proteome</keyword>
<dbReference type="AlphaFoldDB" id="A0A4R7Z893"/>
<accession>A0A4R7Z893</accession>
<dbReference type="GO" id="GO:0005829">
    <property type="term" value="C:cytosol"/>
    <property type="evidence" value="ECO:0007669"/>
    <property type="project" value="TreeGrafter"/>
</dbReference>
<dbReference type="PROSITE" id="PS50994">
    <property type="entry name" value="INTEGRASE"/>
    <property type="match status" value="1"/>
</dbReference>
<evidence type="ECO:0000259" key="1">
    <source>
        <dbReference type="PROSITE" id="PS50994"/>
    </source>
</evidence>
<dbReference type="PANTHER" id="PTHR10948:SF23">
    <property type="entry name" value="TRANSPOSASE INSI FOR INSERTION SEQUENCE ELEMENT IS30A-RELATED"/>
    <property type="match status" value="1"/>
</dbReference>
<evidence type="ECO:0000313" key="2">
    <source>
        <dbReference type="EMBL" id="TDW08051.1"/>
    </source>
</evidence>
<dbReference type="SUPFAM" id="SSF53098">
    <property type="entry name" value="Ribonuclease H-like"/>
    <property type="match status" value="1"/>
</dbReference>
<dbReference type="GO" id="GO:0003676">
    <property type="term" value="F:nucleic acid binding"/>
    <property type="evidence" value="ECO:0007669"/>
    <property type="project" value="InterPro"/>
</dbReference>
<dbReference type="RefSeq" id="WP_134171420.1">
    <property type="nucleotide sequence ID" value="NZ_SODD01000076.1"/>
</dbReference>
<sequence>MTNKYKHLSDIERLSIETLLNEDAKLIDIANSLAKDPRGIKNEIYKHRILDVRKNAKNPCGNQLRCETKHFCTNFCETPTCKRTTRFPYVCNACPDRKECKSPKLFYNHHLAHQDYKENISTSKIGLKYDQASLLKLNEIVSEGVKNGLSLEVIIATFNLDIATSTLYRYIDLNLLTVKNIDLKRKPRYKSKPKKIIHIPVDYDYLKNRTYQDFKTRIFDDPHAEVWEMDTVHGKVGANEKTILSLLHRKSNLQLYFLLDACTQEEVTRVFTSIKLHLGDTLYEKLFSVILTGNGSEFKNPTAIEYSIDGDEKLVSVYYCEPRRSDQKGKCEKIMSIFANASLKVNHKINLARRILTTFPTKLIIIQDRSLISVHHYRCHNLFSMKRYMT</sequence>
<evidence type="ECO:0000313" key="3">
    <source>
        <dbReference type="Proteomes" id="UP000294743"/>
    </source>
</evidence>
<dbReference type="GO" id="GO:0015074">
    <property type="term" value="P:DNA integration"/>
    <property type="evidence" value="ECO:0007669"/>
    <property type="project" value="InterPro"/>
</dbReference>
<organism evidence="2 3">
    <name type="scientific">Breznakia blatticola</name>
    <dbReference type="NCBI Taxonomy" id="1754012"/>
    <lineage>
        <taxon>Bacteria</taxon>
        <taxon>Bacillati</taxon>
        <taxon>Bacillota</taxon>
        <taxon>Erysipelotrichia</taxon>
        <taxon>Erysipelotrichales</taxon>
        <taxon>Erysipelotrichaceae</taxon>
        <taxon>Breznakia</taxon>
    </lineage>
</organism>
<reference evidence="2 3" key="1">
    <citation type="submission" date="2019-03" db="EMBL/GenBank/DDBJ databases">
        <title>Genomic Encyclopedia of Type Strains, Phase IV (KMG-IV): sequencing the most valuable type-strain genomes for metagenomic binning, comparative biology and taxonomic classification.</title>
        <authorList>
            <person name="Goeker M."/>
        </authorList>
    </citation>
    <scope>NUCLEOTIDE SEQUENCE [LARGE SCALE GENOMIC DNA]</scope>
    <source>
        <strain evidence="2 3">DSM 28867</strain>
    </source>
</reference>
<dbReference type="Proteomes" id="UP000294743">
    <property type="component" value="Unassembled WGS sequence"/>
</dbReference>
<dbReference type="InterPro" id="IPR036397">
    <property type="entry name" value="RNaseH_sf"/>
</dbReference>
<name>A0A4R7Z893_9FIRM</name>
<proteinExistence type="predicted"/>
<protein>
    <recommendedName>
        <fullName evidence="1">Integrase catalytic domain-containing protein</fullName>
    </recommendedName>
</protein>
<dbReference type="GO" id="GO:0004803">
    <property type="term" value="F:transposase activity"/>
    <property type="evidence" value="ECO:0007669"/>
    <property type="project" value="TreeGrafter"/>
</dbReference>
<dbReference type="OrthoDB" id="9776104at2"/>
<dbReference type="EMBL" id="SODD01000076">
    <property type="protein sequence ID" value="TDW08051.1"/>
    <property type="molecule type" value="Genomic_DNA"/>
</dbReference>
<dbReference type="InterPro" id="IPR012337">
    <property type="entry name" value="RNaseH-like_sf"/>
</dbReference>
<gene>
    <name evidence="2" type="ORF">EDD63_1761</name>
</gene>
<dbReference type="InterPro" id="IPR001584">
    <property type="entry name" value="Integrase_cat-core"/>
</dbReference>
<feature type="domain" description="Integrase catalytic" evidence="1">
    <location>
        <begin position="218"/>
        <end position="340"/>
    </location>
</feature>
<comment type="caution">
    <text evidence="2">The sequence shown here is derived from an EMBL/GenBank/DDBJ whole genome shotgun (WGS) entry which is preliminary data.</text>
</comment>
<dbReference type="PANTHER" id="PTHR10948">
    <property type="entry name" value="TRANSPOSASE"/>
    <property type="match status" value="1"/>
</dbReference>
<dbReference type="Gene3D" id="3.30.420.10">
    <property type="entry name" value="Ribonuclease H-like superfamily/Ribonuclease H"/>
    <property type="match status" value="1"/>
</dbReference>
<dbReference type="InterPro" id="IPR051917">
    <property type="entry name" value="Transposase-Integrase"/>
</dbReference>
<dbReference type="GO" id="GO:0032196">
    <property type="term" value="P:transposition"/>
    <property type="evidence" value="ECO:0007669"/>
    <property type="project" value="TreeGrafter"/>
</dbReference>